<dbReference type="Proteomes" id="UP000323410">
    <property type="component" value="Unassembled WGS sequence"/>
</dbReference>
<dbReference type="AlphaFoldDB" id="A0A5D0XKB4"/>
<proteinExistence type="predicted"/>
<feature type="transmembrane region" description="Helical" evidence="1">
    <location>
        <begin position="7"/>
        <end position="32"/>
    </location>
</feature>
<keyword evidence="3" id="KW-1185">Reference proteome</keyword>
<evidence type="ECO:0000313" key="3">
    <source>
        <dbReference type="Proteomes" id="UP000323410"/>
    </source>
</evidence>
<sequence length="90" mass="9445">MTASRKMVYAVLGLLLTVVGGVGSFVAFIQPWRSCPDIDDSSAGCPATSSDLALLVLALFILLVGVVLLVKSLKPERLSSDAAAHFRKLG</sequence>
<organism evidence="2 3">
    <name type="scientific">Arthrobacter echini</name>
    <dbReference type="NCBI Taxonomy" id="1529066"/>
    <lineage>
        <taxon>Bacteria</taxon>
        <taxon>Bacillati</taxon>
        <taxon>Actinomycetota</taxon>
        <taxon>Actinomycetes</taxon>
        <taxon>Micrococcales</taxon>
        <taxon>Micrococcaceae</taxon>
        <taxon>Arthrobacter</taxon>
    </lineage>
</organism>
<name>A0A5D0XKB4_9MICC</name>
<comment type="caution">
    <text evidence="2">The sequence shown here is derived from an EMBL/GenBank/DDBJ whole genome shotgun (WGS) entry which is preliminary data.</text>
</comment>
<keyword evidence="1" id="KW-0472">Membrane</keyword>
<evidence type="ECO:0000256" key="1">
    <source>
        <dbReference type="SAM" id="Phobius"/>
    </source>
</evidence>
<accession>A0A5D0XKB4</accession>
<gene>
    <name evidence="2" type="ORF">FQ377_14130</name>
</gene>
<keyword evidence="1" id="KW-1133">Transmembrane helix</keyword>
<reference evidence="2 3" key="1">
    <citation type="submission" date="2019-08" db="EMBL/GenBank/DDBJ databases">
        <title>Genone of Arthrobacter echini P9.</title>
        <authorList>
            <person name="Bowman J.P."/>
        </authorList>
    </citation>
    <scope>NUCLEOTIDE SEQUENCE [LARGE SCALE GENOMIC DNA]</scope>
    <source>
        <strain evidence="2 3">P9</strain>
    </source>
</reference>
<feature type="transmembrane region" description="Helical" evidence="1">
    <location>
        <begin position="52"/>
        <end position="70"/>
    </location>
</feature>
<dbReference type="RefSeq" id="WP_148601827.1">
    <property type="nucleotide sequence ID" value="NZ_VSLD01000013.1"/>
</dbReference>
<dbReference type="EMBL" id="VSLD01000013">
    <property type="protein sequence ID" value="TYC96321.1"/>
    <property type="molecule type" value="Genomic_DNA"/>
</dbReference>
<evidence type="ECO:0000313" key="2">
    <source>
        <dbReference type="EMBL" id="TYC96321.1"/>
    </source>
</evidence>
<protein>
    <submittedName>
        <fullName evidence="2">Uncharacterized protein</fullName>
    </submittedName>
</protein>
<keyword evidence="1" id="KW-0812">Transmembrane</keyword>